<dbReference type="PANTHER" id="PTHR10773:SF19">
    <property type="match status" value="1"/>
</dbReference>
<sequence>MSRRSKFLADLKKAAQSSNRGSVTTRHVLVEESPAPSIQNDDVFEEFCDTIDSYVLGSSTSSDTAGTLEVQKPFSDETNTAGTSEVHEPFSDETILSANGNVQESSLEITFPISEDKENLPDGGNIQLLGPGAKTVNQITPQNEVLSECLQEKNQNVMGVLNVKKKATGNTITDITPPLAEAELTERNQVNHIITTESTAQSTPSGFDKSKKCSKNLFNVDKEVGQSETTGDVIPLESSPTDNLQVANMEPQEGQDSTLDMGPARSASTPKPAPETAESMKCKRTLFLENTEQNLEQSNNLDLSNISSEADEPVNILDVEKPIEVEVSAINASDLPPAQGSVVVLYSEPSTGNGETTENHSLLDDWDLKNLDFEEISEPQSALNSNEYGLVEFETSAVDVTPEKMLTRKRQRHQERWKKKMATTKLNKGEEHISVHGKLRRGRELKQPCFENCKFKCTSKVTENDRKEIFQSFWAIPTHARKWDFIGVHVSQGNTKRTTLEENVVSKRKHSRIYSFKIKGQKIRVCKTMFLSTLDICDGWVDTAMKKLDKGTGTISPDKRGKNVKTPKPENLETKEFVREHIRSLPRQPAHYSRATSNREYLIEDIQSIADMHSIYEDWMQENHPGKKKVTYRVYADIFNNEFNISFFIAKKDQCEDCVRWENATETEKEIFKPEFDQHILNKDLAQTMRIADTKVAQLKSSKNLCVACYDYEKTLICPKARASVYYYKRKLSVNNFTVVDAGRHEDYCYCYDESIAAKGSNEVASLVFDFITKKVDAGVTDFRFYSDNCTGQNKNRGVCAMYLHAAAKFNIHIRHRFLEKGHTWNAADNAHSLIERRVKNIDIYSPQEYYEKISTAKRNKKTPIQVIEVKQDMIFDWKEDLAEKLNLDIPWTKVREISVGAGTDHELKYRIQLDEESKAHSSKRIGRPVNLSNFVPKLVYTSGPRPISKAKYKDLMGYIEDGLIPEKYHDFFKALPSSSTVPDEPQEEPRNGRARKKKAPAPKNKRSGKKRKVAEESDPDMDFD</sequence>
<dbReference type="PANTHER" id="PTHR10773">
    <property type="entry name" value="DNA-DIRECTED RNA POLYMERASES I, II, AND III SUBUNIT RPABC2"/>
    <property type="match status" value="1"/>
</dbReference>
<feature type="compositionally biased region" description="Basic residues" evidence="1">
    <location>
        <begin position="993"/>
        <end position="1013"/>
    </location>
</feature>
<feature type="region of interest" description="Disordered" evidence="1">
    <location>
        <begin position="1"/>
        <end position="24"/>
    </location>
</feature>
<dbReference type="InterPro" id="IPR057191">
    <property type="entry name" value="DUF7869"/>
</dbReference>
<evidence type="ECO:0000259" key="2">
    <source>
        <dbReference type="Pfam" id="PF25273"/>
    </source>
</evidence>
<name>A0AAE1LYL3_9NEOP</name>
<feature type="region of interest" description="Disordered" evidence="1">
    <location>
        <begin position="976"/>
        <end position="1025"/>
    </location>
</feature>
<dbReference type="EMBL" id="JAHWGI010001443">
    <property type="protein sequence ID" value="KAK3933157.1"/>
    <property type="molecule type" value="Genomic_DNA"/>
</dbReference>
<evidence type="ECO:0000256" key="1">
    <source>
        <dbReference type="SAM" id="MobiDB-lite"/>
    </source>
</evidence>
<evidence type="ECO:0000313" key="4">
    <source>
        <dbReference type="Proteomes" id="UP001219518"/>
    </source>
</evidence>
<organism evidence="3 4">
    <name type="scientific">Frankliniella fusca</name>
    <dbReference type="NCBI Taxonomy" id="407009"/>
    <lineage>
        <taxon>Eukaryota</taxon>
        <taxon>Metazoa</taxon>
        <taxon>Ecdysozoa</taxon>
        <taxon>Arthropoda</taxon>
        <taxon>Hexapoda</taxon>
        <taxon>Insecta</taxon>
        <taxon>Pterygota</taxon>
        <taxon>Neoptera</taxon>
        <taxon>Paraneoptera</taxon>
        <taxon>Thysanoptera</taxon>
        <taxon>Terebrantia</taxon>
        <taxon>Thripoidea</taxon>
        <taxon>Thripidae</taxon>
        <taxon>Frankliniella</taxon>
    </lineage>
</organism>
<comment type="caution">
    <text evidence="3">The sequence shown here is derived from an EMBL/GenBank/DDBJ whole genome shotgun (WGS) entry which is preliminary data.</text>
</comment>
<feature type="domain" description="DUF7869" evidence="2">
    <location>
        <begin position="743"/>
        <end position="886"/>
    </location>
</feature>
<reference evidence="3" key="2">
    <citation type="journal article" date="2023" name="BMC Genomics">
        <title>Pest status, molecular evolution, and epigenetic factors derived from the genome assembly of Frankliniella fusca, a thysanopteran phytovirus vector.</title>
        <authorList>
            <person name="Catto M.A."/>
            <person name="Labadie P.E."/>
            <person name="Jacobson A.L."/>
            <person name="Kennedy G.G."/>
            <person name="Srinivasan R."/>
            <person name="Hunt B.G."/>
        </authorList>
    </citation>
    <scope>NUCLEOTIDE SEQUENCE</scope>
    <source>
        <strain evidence="3">PL_HMW_Pooled</strain>
    </source>
</reference>
<dbReference type="Proteomes" id="UP001219518">
    <property type="component" value="Unassembled WGS sequence"/>
</dbReference>
<reference evidence="3" key="1">
    <citation type="submission" date="2021-07" db="EMBL/GenBank/DDBJ databases">
        <authorList>
            <person name="Catto M.A."/>
            <person name="Jacobson A."/>
            <person name="Kennedy G."/>
            <person name="Labadie P."/>
            <person name="Hunt B.G."/>
            <person name="Srinivasan R."/>
        </authorList>
    </citation>
    <scope>NUCLEOTIDE SEQUENCE</scope>
    <source>
        <strain evidence="3">PL_HMW_Pooled</strain>
        <tissue evidence="3">Head</tissue>
    </source>
</reference>
<keyword evidence="4" id="KW-1185">Reference proteome</keyword>
<gene>
    <name evidence="3" type="ORF">KUF71_017418</name>
</gene>
<feature type="region of interest" description="Disordered" evidence="1">
    <location>
        <begin position="251"/>
        <end position="278"/>
    </location>
</feature>
<dbReference type="Pfam" id="PF25273">
    <property type="entry name" value="DUF7869"/>
    <property type="match status" value="1"/>
</dbReference>
<feature type="compositionally biased region" description="Polar residues" evidence="1">
    <location>
        <begin position="15"/>
        <end position="24"/>
    </location>
</feature>
<accession>A0AAE1LYL3</accession>
<protein>
    <submittedName>
        <fullName evidence="3">Pleckstrin homology domain-containing family H member 1</fullName>
    </submittedName>
</protein>
<proteinExistence type="predicted"/>
<dbReference type="AlphaFoldDB" id="A0AAE1LYL3"/>
<evidence type="ECO:0000313" key="3">
    <source>
        <dbReference type="EMBL" id="KAK3933157.1"/>
    </source>
</evidence>